<dbReference type="EMBL" id="JAAGBB010000021">
    <property type="protein sequence ID" value="MBR0666261.1"/>
    <property type="molecule type" value="Genomic_DNA"/>
</dbReference>
<dbReference type="SUPFAM" id="SSF51735">
    <property type="entry name" value="NAD(P)-binding Rossmann-fold domains"/>
    <property type="match status" value="1"/>
</dbReference>
<feature type="transmembrane region" description="Helical" evidence="8">
    <location>
        <begin position="31"/>
        <end position="49"/>
    </location>
</feature>
<evidence type="ECO:0000256" key="2">
    <source>
        <dbReference type="ARBA" id="ARBA00005551"/>
    </source>
</evidence>
<dbReference type="Proteomes" id="UP001196870">
    <property type="component" value="Unassembled WGS sequence"/>
</dbReference>
<evidence type="ECO:0000256" key="6">
    <source>
        <dbReference type="ARBA" id="ARBA00023136"/>
    </source>
</evidence>
<dbReference type="PANTHER" id="PTHR42751">
    <property type="entry name" value="SODIUM/HYDROGEN EXCHANGER FAMILY/TRKA DOMAIN PROTEIN"/>
    <property type="match status" value="1"/>
</dbReference>
<dbReference type="InterPro" id="IPR003148">
    <property type="entry name" value="RCK_N"/>
</dbReference>
<feature type="transmembrane region" description="Helical" evidence="8">
    <location>
        <begin position="181"/>
        <end position="204"/>
    </location>
</feature>
<feature type="transmembrane region" description="Helical" evidence="8">
    <location>
        <begin position="302"/>
        <end position="323"/>
    </location>
</feature>
<proteinExistence type="inferred from homology"/>
<feature type="transmembrane region" description="Helical" evidence="8">
    <location>
        <begin position="146"/>
        <end position="169"/>
    </location>
</feature>
<evidence type="ECO:0000256" key="5">
    <source>
        <dbReference type="ARBA" id="ARBA00022989"/>
    </source>
</evidence>
<protein>
    <submittedName>
        <fullName evidence="10">Sodium:proton antiporter</fullName>
    </submittedName>
</protein>
<feature type="transmembrane region" description="Helical" evidence="8">
    <location>
        <begin position="6"/>
        <end position="24"/>
    </location>
</feature>
<reference evidence="11" key="1">
    <citation type="journal article" date="2021" name="Syst. Appl. Microbiol.">
        <title>Roseomonas hellenica sp. nov., isolated from roots of wild-growing Alkanna tinctoria.</title>
        <authorList>
            <person name="Rat A."/>
            <person name="Naranjo H.D."/>
            <person name="Lebbe L."/>
            <person name="Cnockaert M."/>
            <person name="Krigas N."/>
            <person name="Grigoriadou K."/>
            <person name="Maloupa E."/>
            <person name="Willems A."/>
        </authorList>
    </citation>
    <scope>NUCLEOTIDE SEQUENCE [LARGE SCALE GENOMIC DNA]</scope>
    <source>
        <strain evidence="11">LMG 31523</strain>
    </source>
</reference>
<evidence type="ECO:0000259" key="9">
    <source>
        <dbReference type="PROSITE" id="PS51201"/>
    </source>
</evidence>
<accession>A0ABS5F128</accession>
<evidence type="ECO:0000313" key="11">
    <source>
        <dbReference type="Proteomes" id="UP001196870"/>
    </source>
</evidence>
<evidence type="ECO:0000256" key="1">
    <source>
        <dbReference type="ARBA" id="ARBA00004141"/>
    </source>
</evidence>
<comment type="similarity">
    <text evidence="2">Belongs to the monovalent cation:proton antiporter 2 (CPA2) transporter (TC 2.A.37) family.</text>
</comment>
<dbReference type="InterPro" id="IPR006153">
    <property type="entry name" value="Cation/H_exchanger_TM"/>
</dbReference>
<keyword evidence="4 8" id="KW-0812">Transmembrane</keyword>
<feature type="transmembrane region" description="Helical" evidence="8">
    <location>
        <begin position="335"/>
        <end position="355"/>
    </location>
</feature>
<comment type="subcellular location">
    <subcellularLocation>
        <location evidence="1">Membrane</location>
        <topology evidence="1">Multi-pass membrane protein</topology>
    </subcellularLocation>
</comment>
<feature type="transmembrane region" description="Helical" evidence="8">
    <location>
        <begin position="81"/>
        <end position="108"/>
    </location>
</feature>
<comment type="caution">
    <text evidence="10">The sequence shown here is derived from an EMBL/GenBank/DDBJ whole genome shotgun (WGS) entry which is preliminary data.</text>
</comment>
<feature type="transmembrane region" description="Helical" evidence="8">
    <location>
        <begin position="367"/>
        <end position="386"/>
    </location>
</feature>
<evidence type="ECO:0000256" key="8">
    <source>
        <dbReference type="SAM" id="Phobius"/>
    </source>
</evidence>
<feature type="transmembrane region" description="Helical" evidence="8">
    <location>
        <begin position="55"/>
        <end position="74"/>
    </location>
</feature>
<feature type="transmembrane region" description="Helical" evidence="8">
    <location>
        <begin position="225"/>
        <end position="241"/>
    </location>
</feature>
<evidence type="ECO:0000256" key="7">
    <source>
        <dbReference type="SAM" id="MobiDB-lite"/>
    </source>
</evidence>
<keyword evidence="6 8" id="KW-0472">Membrane</keyword>
<feature type="compositionally biased region" description="Pro residues" evidence="7">
    <location>
        <begin position="404"/>
        <end position="420"/>
    </location>
</feature>
<dbReference type="PROSITE" id="PS51201">
    <property type="entry name" value="RCK_N"/>
    <property type="match status" value="1"/>
</dbReference>
<organism evidence="10 11">
    <name type="scientific">Plastoroseomonas hellenica</name>
    <dbReference type="NCBI Taxonomy" id="2687306"/>
    <lineage>
        <taxon>Bacteria</taxon>
        <taxon>Pseudomonadati</taxon>
        <taxon>Pseudomonadota</taxon>
        <taxon>Alphaproteobacteria</taxon>
        <taxon>Acetobacterales</taxon>
        <taxon>Acetobacteraceae</taxon>
        <taxon>Plastoroseomonas</taxon>
    </lineage>
</organism>
<dbReference type="InterPro" id="IPR036291">
    <property type="entry name" value="NAD(P)-bd_dom_sf"/>
</dbReference>
<dbReference type="PANTHER" id="PTHR42751:SF1">
    <property type="entry name" value="CATION_PROTON ANTIPORTER YBAL-RELATED"/>
    <property type="match status" value="1"/>
</dbReference>
<feature type="region of interest" description="Disordered" evidence="7">
    <location>
        <begin position="404"/>
        <end position="427"/>
    </location>
</feature>
<dbReference type="Pfam" id="PF02254">
    <property type="entry name" value="TrkA_N"/>
    <property type="match status" value="1"/>
</dbReference>
<keyword evidence="3" id="KW-0813">Transport</keyword>
<dbReference type="Gene3D" id="3.40.50.720">
    <property type="entry name" value="NAD(P)-binding Rossmann-like Domain"/>
    <property type="match status" value="1"/>
</dbReference>
<name>A0ABS5F128_9PROT</name>
<dbReference type="RefSeq" id="WP_211853934.1">
    <property type="nucleotide sequence ID" value="NZ_JAAGBB010000021.1"/>
</dbReference>
<evidence type="ECO:0000256" key="3">
    <source>
        <dbReference type="ARBA" id="ARBA00022448"/>
    </source>
</evidence>
<sequence>MHAPLIASIALGLVLAFALGLLAHRFRVSPIVGYLLAGVVVGPFTPGFVADQHLANQLAEIGVILLMFAVGLHFSLKELLAVWPIAVPGAIGRIVVATLMGMGLAWLLGWGAGAGLVFGLALAVASTVVLVRTLQERRVADTERGHIAVGWLIVEDLVTILALVLLPALASTVHGAAGQGFGEILATAAITLAKVGAFIAIMLVAGRRVIPWIMHHAAHTGSRELFRLAVYAVALGVAFAASELFGVSFALGAFLAGMVMGESQLSQRAAEEALPLRDAFAVLFFISVGMLFNPAVVVTAPLALVATLAVVILGKSVVAYAILRAFRHPRGTALSIAASLAQIGEFSFVLVGLGTDLQVLPPEGRDLVLAAAILSILANPILFAVAERLRTAWLRPLPAEPAPAAPEIEPPAAPAHPPGEPAAAPAPADRNGRIIVPALTDHEVVIGYGRVGSLVAAGLHAAGRPLLVFEDLEAPCLAAREAGIDAVLGNAADPELLALANLAAARRVFVTVPEAFEAGQIVEQARAANPAISIVARAHSDAAVAHLKKLGADRVIMSEREIAHRMLEGVAPPVP</sequence>
<feature type="domain" description="RCK N-terminal" evidence="9">
    <location>
        <begin position="440"/>
        <end position="557"/>
    </location>
</feature>
<dbReference type="InterPro" id="IPR038770">
    <property type="entry name" value="Na+/solute_symporter_sf"/>
</dbReference>
<dbReference type="Pfam" id="PF00999">
    <property type="entry name" value="Na_H_Exchanger"/>
    <property type="match status" value="1"/>
</dbReference>
<evidence type="ECO:0000313" key="10">
    <source>
        <dbReference type="EMBL" id="MBR0666261.1"/>
    </source>
</evidence>
<feature type="transmembrane region" description="Helical" evidence="8">
    <location>
        <begin position="114"/>
        <end position="134"/>
    </location>
</feature>
<keyword evidence="11" id="KW-1185">Reference proteome</keyword>
<evidence type="ECO:0000256" key="4">
    <source>
        <dbReference type="ARBA" id="ARBA00022692"/>
    </source>
</evidence>
<gene>
    <name evidence="10" type="ORF">GXW71_18005</name>
</gene>
<keyword evidence="5 8" id="KW-1133">Transmembrane helix</keyword>
<dbReference type="Gene3D" id="1.20.1530.20">
    <property type="match status" value="1"/>
</dbReference>